<comment type="similarity">
    <text evidence="1">Belongs to the thioredoxin family.</text>
</comment>
<name>A0AAV9WYS9_9PEZI</name>
<dbReference type="AlphaFoldDB" id="A0AAV9WYS9"/>
<dbReference type="SUPFAM" id="SSF52833">
    <property type="entry name" value="Thioredoxin-like"/>
    <property type="match status" value="1"/>
</dbReference>
<keyword evidence="2" id="KW-1015">Disulfide bond</keyword>
<reference evidence="6 7" key="1">
    <citation type="submission" date="2019-10" db="EMBL/GenBank/DDBJ databases">
        <authorList>
            <person name="Palmer J.M."/>
        </authorList>
    </citation>
    <scope>NUCLEOTIDE SEQUENCE [LARGE SCALE GENOMIC DNA]</scope>
    <source>
        <strain evidence="6 7">TWF694</strain>
    </source>
</reference>
<dbReference type="InterPro" id="IPR008979">
    <property type="entry name" value="Galactose-bd-like_sf"/>
</dbReference>
<evidence type="ECO:0000259" key="4">
    <source>
        <dbReference type="PROSITE" id="PS51352"/>
    </source>
</evidence>
<evidence type="ECO:0008006" key="8">
    <source>
        <dbReference type="Google" id="ProtNLM"/>
    </source>
</evidence>
<feature type="domain" description="PITH" evidence="5">
    <location>
        <begin position="126"/>
        <end position="333"/>
    </location>
</feature>
<proteinExistence type="inferred from homology"/>
<evidence type="ECO:0000256" key="1">
    <source>
        <dbReference type="ARBA" id="ARBA00008987"/>
    </source>
</evidence>
<dbReference type="InterPro" id="IPR010400">
    <property type="entry name" value="PITH_dom"/>
</dbReference>
<accession>A0AAV9WYS9</accession>
<dbReference type="PROSITE" id="PS51352">
    <property type="entry name" value="THIOREDOXIN_2"/>
    <property type="match status" value="1"/>
</dbReference>
<dbReference type="InterPro" id="IPR036249">
    <property type="entry name" value="Thioredoxin-like_sf"/>
</dbReference>
<dbReference type="EMBL" id="JAVHJO010000014">
    <property type="protein sequence ID" value="KAK6529061.1"/>
    <property type="molecule type" value="Genomic_DNA"/>
</dbReference>
<dbReference type="InterPro" id="IPR017937">
    <property type="entry name" value="Thioredoxin_CS"/>
</dbReference>
<evidence type="ECO:0000313" key="6">
    <source>
        <dbReference type="EMBL" id="KAK6529061.1"/>
    </source>
</evidence>
<dbReference type="Gene3D" id="2.60.120.470">
    <property type="entry name" value="PITH domain"/>
    <property type="match status" value="1"/>
</dbReference>
<evidence type="ECO:0000259" key="5">
    <source>
        <dbReference type="PROSITE" id="PS51532"/>
    </source>
</evidence>
<dbReference type="Pfam" id="PF00085">
    <property type="entry name" value="Thioredoxin"/>
    <property type="match status" value="1"/>
</dbReference>
<gene>
    <name evidence="6" type="ORF">TWF694_004280</name>
</gene>
<dbReference type="InterPro" id="IPR013766">
    <property type="entry name" value="Thioredoxin_domain"/>
</dbReference>
<comment type="caution">
    <text evidence="6">The sequence shown here is derived from an EMBL/GenBank/DDBJ whole genome shotgun (WGS) entry which is preliminary data.</text>
</comment>
<dbReference type="SUPFAM" id="SSF49785">
    <property type="entry name" value="Galactose-binding domain-like"/>
    <property type="match status" value="1"/>
</dbReference>
<evidence type="ECO:0000313" key="7">
    <source>
        <dbReference type="Proteomes" id="UP001365542"/>
    </source>
</evidence>
<dbReference type="CDD" id="cd02947">
    <property type="entry name" value="TRX_family"/>
    <property type="match status" value="1"/>
</dbReference>
<organism evidence="6 7">
    <name type="scientific">Orbilia ellipsospora</name>
    <dbReference type="NCBI Taxonomy" id="2528407"/>
    <lineage>
        <taxon>Eukaryota</taxon>
        <taxon>Fungi</taxon>
        <taxon>Dikarya</taxon>
        <taxon>Ascomycota</taxon>
        <taxon>Pezizomycotina</taxon>
        <taxon>Orbiliomycetes</taxon>
        <taxon>Orbiliales</taxon>
        <taxon>Orbiliaceae</taxon>
        <taxon>Orbilia</taxon>
    </lineage>
</organism>
<feature type="domain" description="Thioredoxin" evidence="4">
    <location>
        <begin position="1"/>
        <end position="109"/>
    </location>
</feature>
<feature type="compositionally biased region" description="Basic and acidic residues" evidence="3">
    <location>
        <begin position="175"/>
        <end position="186"/>
    </location>
</feature>
<protein>
    <recommendedName>
        <fullName evidence="8">Thioredoxin</fullName>
    </recommendedName>
</protein>
<dbReference type="PROSITE" id="PS51532">
    <property type="entry name" value="PITH"/>
    <property type="match status" value="1"/>
</dbReference>
<keyword evidence="7" id="KW-1185">Reference proteome</keyword>
<dbReference type="Pfam" id="PF06201">
    <property type="entry name" value="PITH"/>
    <property type="match status" value="1"/>
</dbReference>
<dbReference type="GO" id="GO:0005737">
    <property type="term" value="C:cytoplasm"/>
    <property type="evidence" value="ECO:0007669"/>
    <property type="project" value="UniProtKB-ARBA"/>
</dbReference>
<sequence length="333" mass="36164">MSKVTQISSASQLDGIKSGNTIVVIDFFATWCGPCKAIAPVFATVAEKLSETGKMAFVKVDTDKNSDIARAHNISAMPTFVVFKNNQETHRIVGADMPKLKAVVEELLAASGGNIIASSSSSSTWTGAEIPRGYKVVNSEIDVKGLDCMNWKDDFGSIRKLVDTAGPVNTLAGRSGKDKGKGKESGAEPDWMESDTDEQLMLFIPFSAVVKVFQVQITSLPPAPGEDDEDDEETPRRPRTIKLFTNNAHILGFEEAESKDAVQTVELKEEDWRDGTAVINTRFVKFQAVSTLTVFIVDAEGGGECVRVDRVRIIGETGEKRDAGKLEKVGEEQ</sequence>
<evidence type="ECO:0000256" key="2">
    <source>
        <dbReference type="ARBA" id="ARBA00023157"/>
    </source>
</evidence>
<dbReference type="Gene3D" id="3.40.30.10">
    <property type="entry name" value="Glutaredoxin"/>
    <property type="match status" value="1"/>
</dbReference>
<evidence type="ECO:0000256" key="3">
    <source>
        <dbReference type="SAM" id="MobiDB-lite"/>
    </source>
</evidence>
<dbReference type="InterPro" id="IPR037047">
    <property type="entry name" value="PITH_dom_sf"/>
</dbReference>
<dbReference type="PANTHER" id="PTHR46115">
    <property type="entry name" value="THIOREDOXIN-LIKE PROTEIN 1"/>
    <property type="match status" value="1"/>
</dbReference>
<dbReference type="Proteomes" id="UP001365542">
    <property type="component" value="Unassembled WGS sequence"/>
</dbReference>
<feature type="region of interest" description="Disordered" evidence="3">
    <location>
        <begin position="169"/>
        <end position="191"/>
    </location>
</feature>
<dbReference type="PROSITE" id="PS00194">
    <property type="entry name" value="THIOREDOXIN_1"/>
    <property type="match status" value="1"/>
</dbReference>
<dbReference type="PRINTS" id="PR00421">
    <property type="entry name" value="THIOREDOXIN"/>
</dbReference>